<proteinExistence type="predicted"/>
<reference evidence="1" key="1">
    <citation type="journal article" date="2023" name="G3 (Bethesda)">
        <title>A reference genome for the long-term kleptoplast-retaining sea slug Elysia crispata morphotype clarki.</title>
        <authorList>
            <person name="Eastman K.E."/>
            <person name="Pendleton A.L."/>
            <person name="Shaikh M.A."/>
            <person name="Suttiyut T."/>
            <person name="Ogas R."/>
            <person name="Tomko P."/>
            <person name="Gavelis G."/>
            <person name="Widhalm J.R."/>
            <person name="Wisecaver J.H."/>
        </authorList>
    </citation>
    <scope>NUCLEOTIDE SEQUENCE</scope>
    <source>
        <strain evidence="1">ECLA1</strain>
    </source>
</reference>
<name>A0AAE0XXI5_9GAST</name>
<dbReference type="Proteomes" id="UP001283361">
    <property type="component" value="Unassembled WGS sequence"/>
</dbReference>
<evidence type="ECO:0000313" key="2">
    <source>
        <dbReference type="Proteomes" id="UP001283361"/>
    </source>
</evidence>
<protein>
    <submittedName>
        <fullName evidence="1">Uncharacterized protein</fullName>
    </submittedName>
</protein>
<sequence length="122" mass="13474">MSCPVAQTARKDCHFCTQQNDLHHSPCSSPCDGIRLGTDKLFLDVEISSSLSQCSTGRRSEVVSLSRPYRTGPRQTEGAAVTGRGFTRWRLGAESNARPSPEIGSRVFSRSRRRAMKEAMTL</sequence>
<comment type="caution">
    <text evidence="1">The sequence shown here is derived from an EMBL/GenBank/DDBJ whole genome shotgun (WGS) entry which is preliminary data.</text>
</comment>
<organism evidence="1 2">
    <name type="scientific">Elysia crispata</name>
    <name type="common">lettuce slug</name>
    <dbReference type="NCBI Taxonomy" id="231223"/>
    <lineage>
        <taxon>Eukaryota</taxon>
        <taxon>Metazoa</taxon>
        <taxon>Spiralia</taxon>
        <taxon>Lophotrochozoa</taxon>
        <taxon>Mollusca</taxon>
        <taxon>Gastropoda</taxon>
        <taxon>Heterobranchia</taxon>
        <taxon>Euthyneura</taxon>
        <taxon>Panpulmonata</taxon>
        <taxon>Sacoglossa</taxon>
        <taxon>Placobranchoidea</taxon>
        <taxon>Plakobranchidae</taxon>
        <taxon>Elysia</taxon>
    </lineage>
</organism>
<dbReference type="EMBL" id="JAWDGP010007375">
    <property type="protein sequence ID" value="KAK3722337.1"/>
    <property type="molecule type" value="Genomic_DNA"/>
</dbReference>
<gene>
    <name evidence="1" type="ORF">RRG08_041942</name>
</gene>
<accession>A0AAE0XXI5</accession>
<evidence type="ECO:0000313" key="1">
    <source>
        <dbReference type="EMBL" id="KAK3722337.1"/>
    </source>
</evidence>
<dbReference type="AlphaFoldDB" id="A0AAE0XXI5"/>
<keyword evidence="2" id="KW-1185">Reference proteome</keyword>